<dbReference type="AlphaFoldDB" id="A0A160T1E8"/>
<feature type="region of interest" description="Disordered" evidence="1">
    <location>
        <begin position="355"/>
        <end position="377"/>
    </location>
</feature>
<organism evidence="3 4">
    <name type="scientific">Candidatus Promineifilum breve</name>
    <dbReference type="NCBI Taxonomy" id="1806508"/>
    <lineage>
        <taxon>Bacteria</taxon>
        <taxon>Bacillati</taxon>
        <taxon>Chloroflexota</taxon>
        <taxon>Ardenticatenia</taxon>
        <taxon>Candidatus Promineifilales</taxon>
        <taxon>Candidatus Promineifilaceae</taxon>
        <taxon>Candidatus Promineifilum</taxon>
    </lineage>
</organism>
<feature type="domain" description="YvlB/LiaX N-terminal" evidence="2">
    <location>
        <begin position="383"/>
        <end position="405"/>
    </location>
</feature>
<dbReference type="RefSeq" id="WP_157912813.1">
    <property type="nucleotide sequence ID" value="NZ_LN890655.1"/>
</dbReference>
<evidence type="ECO:0000313" key="4">
    <source>
        <dbReference type="Proteomes" id="UP000215027"/>
    </source>
</evidence>
<feature type="compositionally biased region" description="Pro residues" evidence="1">
    <location>
        <begin position="365"/>
        <end position="374"/>
    </location>
</feature>
<name>A0A160T1E8_9CHLR</name>
<evidence type="ECO:0000259" key="2">
    <source>
        <dbReference type="Pfam" id="PF22746"/>
    </source>
</evidence>
<sequence>MMSKERIKTNEAPAILIDTCDGDLTVRGWAETAIEVKGDYRLEESTKGYRLVGQGGLRLSVPGEATLTVDHVGGDLVIRHLTGAGAVHYVQGDATLSHTGDMELGTIHGDLVGRNLIGALAAAEVNGDVSLRGVRDSSFSAIHGDLSARLVDGHVTIESIHGDADLRTINGDVSIRQGFRDVNLTGVGGTVDVAGVTGDIRLRGGLESGDHALAARGDIVVRWPADLPLNLVASGAQVDHRIALEDVTEKKGSLTGRIGKGDTNLTLAAAGRVIVRPAETAHESWGGHGGEMEFDVEMEMAGIAARIEAEVNNHLARVSRDMETRFGADFGQRMAERMARKADKAADHLRRRMDTRGRSAGPDFNAPPGPPPKPASTAEQLHILKMVESGKISPEEAGMLLEALES</sequence>
<evidence type="ECO:0000256" key="1">
    <source>
        <dbReference type="SAM" id="MobiDB-lite"/>
    </source>
</evidence>
<dbReference type="Pfam" id="PF22746">
    <property type="entry name" value="SHOCT-like_DUF2089-C"/>
    <property type="match status" value="1"/>
</dbReference>
<dbReference type="Proteomes" id="UP000215027">
    <property type="component" value="Chromosome I"/>
</dbReference>
<gene>
    <name evidence="3" type="ORF">CFX0092_A0309</name>
</gene>
<protein>
    <recommendedName>
        <fullName evidence="2">YvlB/LiaX N-terminal domain-containing protein</fullName>
    </recommendedName>
</protein>
<keyword evidence="4" id="KW-1185">Reference proteome</keyword>
<evidence type="ECO:0000313" key="3">
    <source>
        <dbReference type="EMBL" id="CUS02190.2"/>
    </source>
</evidence>
<dbReference type="EMBL" id="LN890655">
    <property type="protein sequence ID" value="CUS02190.2"/>
    <property type="molecule type" value="Genomic_DNA"/>
</dbReference>
<dbReference type="KEGG" id="pbf:CFX0092_A0309"/>
<dbReference type="InterPro" id="IPR053959">
    <property type="entry name" value="YvlB/LiaX_N"/>
</dbReference>
<proteinExistence type="predicted"/>
<accession>A0A160T1E8</accession>
<reference evidence="3" key="1">
    <citation type="submission" date="2016-01" db="EMBL/GenBank/DDBJ databases">
        <authorList>
            <person name="Mcilroy J.S."/>
            <person name="Karst M S."/>
            <person name="Albertsen M."/>
        </authorList>
    </citation>
    <scope>NUCLEOTIDE SEQUENCE</scope>
    <source>
        <strain evidence="3">Cfx-K</strain>
    </source>
</reference>
<dbReference type="OrthoDB" id="139679at2"/>